<comment type="caution">
    <text evidence="2">The sequence shown here is derived from an EMBL/GenBank/DDBJ whole genome shotgun (WGS) entry which is preliminary data.</text>
</comment>
<evidence type="ECO:0000313" key="2">
    <source>
        <dbReference type="EMBL" id="CAG8480682.1"/>
    </source>
</evidence>
<protein>
    <submittedName>
        <fullName evidence="2">13003_t:CDS:1</fullName>
    </submittedName>
</protein>
<keyword evidence="1" id="KW-0175">Coiled coil</keyword>
<organism evidence="2 3">
    <name type="scientific">Cetraspora pellucida</name>
    <dbReference type="NCBI Taxonomy" id="1433469"/>
    <lineage>
        <taxon>Eukaryota</taxon>
        <taxon>Fungi</taxon>
        <taxon>Fungi incertae sedis</taxon>
        <taxon>Mucoromycota</taxon>
        <taxon>Glomeromycotina</taxon>
        <taxon>Glomeromycetes</taxon>
        <taxon>Diversisporales</taxon>
        <taxon>Gigasporaceae</taxon>
        <taxon>Cetraspora</taxon>
    </lineage>
</organism>
<reference evidence="2" key="1">
    <citation type="submission" date="2021-06" db="EMBL/GenBank/DDBJ databases">
        <authorList>
            <person name="Kallberg Y."/>
            <person name="Tangrot J."/>
            <person name="Rosling A."/>
        </authorList>
    </citation>
    <scope>NUCLEOTIDE SEQUENCE</scope>
    <source>
        <strain evidence="2">FL966</strain>
    </source>
</reference>
<dbReference type="Proteomes" id="UP000789759">
    <property type="component" value="Unassembled WGS sequence"/>
</dbReference>
<accession>A0A9N8WDJ5</accession>
<keyword evidence="3" id="KW-1185">Reference proteome</keyword>
<dbReference type="AlphaFoldDB" id="A0A9N8WDJ5"/>
<dbReference type="OrthoDB" id="2447818at2759"/>
<proteinExistence type="predicted"/>
<feature type="coiled-coil region" evidence="1">
    <location>
        <begin position="134"/>
        <end position="186"/>
    </location>
</feature>
<dbReference type="EMBL" id="CAJVQA010000562">
    <property type="protein sequence ID" value="CAG8480682.1"/>
    <property type="molecule type" value="Genomic_DNA"/>
</dbReference>
<evidence type="ECO:0000256" key="1">
    <source>
        <dbReference type="SAM" id="Coils"/>
    </source>
</evidence>
<name>A0A9N8WDJ5_9GLOM</name>
<sequence>MSQSSSAVEKPRAEDLPCVFSTIASKYSKLSLRPCETKESQTWRHADTPTTTNWLKLYVDYMPKLNFYLYLHSICEKHFNQVISTNHFHRHLLDNPAFKNKRLRFNASSDSPTSTYNSNTREEINELYLETSHIRNYEHTITILQQQLQEQENRELTMITEFQRNIENQEQVILKLRRQLEERQEVIVNLKGLLSDEVDRNEELVKHWDSRYSNQDKRIQVVTDIALIERNFLYENRKKEFVLVFTIREVQIGPKQRGFLVLKGIVLKMFQIHDLKRKTGTRF</sequence>
<evidence type="ECO:0000313" key="3">
    <source>
        <dbReference type="Proteomes" id="UP000789759"/>
    </source>
</evidence>
<gene>
    <name evidence="2" type="ORF">CPELLU_LOCUS1503</name>
</gene>